<dbReference type="RefSeq" id="XP_067923341.1">
    <property type="nucleotide sequence ID" value="XM_068064682.1"/>
</dbReference>
<feature type="region of interest" description="Disordered" evidence="1">
    <location>
        <begin position="1079"/>
        <end position="1115"/>
    </location>
</feature>
<feature type="non-terminal residue" evidence="2">
    <location>
        <position position="1384"/>
    </location>
</feature>
<accession>A0A2C6KBD6</accession>
<gene>
    <name evidence="2" type="ORF">CSUI_004491</name>
</gene>
<feature type="region of interest" description="Disordered" evidence="1">
    <location>
        <begin position="485"/>
        <end position="505"/>
    </location>
</feature>
<comment type="caution">
    <text evidence="2">The sequence shown here is derived from an EMBL/GenBank/DDBJ whole genome shotgun (WGS) entry which is preliminary data.</text>
</comment>
<protein>
    <submittedName>
        <fullName evidence="2">Ap2 domain transcription factor ap2viia-4</fullName>
    </submittedName>
</protein>
<reference evidence="2 3" key="1">
    <citation type="journal article" date="2017" name="Int. J. Parasitol.">
        <title>The genome of the protozoan parasite Cystoisospora suis and a reverse vaccinology approach to identify vaccine candidates.</title>
        <authorList>
            <person name="Palmieri N."/>
            <person name="Shrestha A."/>
            <person name="Ruttkowski B."/>
            <person name="Beck T."/>
            <person name="Vogl C."/>
            <person name="Tomley F."/>
            <person name="Blake D.P."/>
            <person name="Joachim A."/>
        </authorList>
    </citation>
    <scope>NUCLEOTIDE SEQUENCE [LARGE SCALE GENOMIC DNA]</scope>
    <source>
        <strain evidence="2 3">Wien I</strain>
    </source>
</reference>
<evidence type="ECO:0000256" key="1">
    <source>
        <dbReference type="SAM" id="MobiDB-lite"/>
    </source>
</evidence>
<name>A0A2C6KBD6_9APIC</name>
<feature type="compositionally biased region" description="Low complexity" evidence="1">
    <location>
        <begin position="1292"/>
        <end position="1312"/>
    </location>
</feature>
<feature type="region of interest" description="Disordered" evidence="1">
    <location>
        <begin position="1227"/>
        <end position="1334"/>
    </location>
</feature>
<feature type="region of interest" description="Disordered" evidence="1">
    <location>
        <begin position="752"/>
        <end position="785"/>
    </location>
</feature>
<dbReference type="GeneID" id="94427893"/>
<dbReference type="VEuPathDB" id="ToxoDB:CSUI_004491"/>
<feature type="region of interest" description="Disordered" evidence="1">
    <location>
        <begin position="396"/>
        <end position="472"/>
    </location>
</feature>
<feature type="compositionally biased region" description="Gly residues" evidence="1">
    <location>
        <begin position="558"/>
        <end position="567"/>
    </location>
</feature>
<proteinExistence type="predicted"/>
<feature type="region of interest" description="Disordered" evidence="1">
    <location>
        <begin position="311"/>
        <end position="358"/>
    </location>
</feature>
<sequence length="1384" mass="143614">MDLPRQRHGLRLQLLPSPEAGPSSPPRRSAVEFLAKSPSLVSRAVANFAAGPKAVASPHLRRCLTEYDQYVGFLPSSVTEVFSPTCLYASDEGREIAGESLGLPWSSIGDSLHGGANLARGGSPLSSSVVRRGAENSASSSLFSTLFLNAPDQQLSVDGRLDTMPQKFCTSRSEELVKCEYGEEWPSLSSAIGDLPVVGGRFGGVSAERSSSPTNILRSVSVDCPVSVLGRRKRAEALLRSAVNQAAFQDVSAGCSEEIRTEDAGSALSSLPENRSACKREQSLSQLPESPMEDSLIERAFVSSSRKFPVGMQGTSGYQGSYPDQKRVKDNEEDSPSCVDPNKNCEADMKISSPGRFGKGRGSSFLLGDFHARLEATLHSRRRGGVASMRQLSQMHLQNQSVSASRNASPPRRREEEAGVVSRGGGRRRGRGRGGGVGRGNQTAAAGPANNGENLPPHGANSSTPVGDANIPESFPVFETAVRSAFDRQPTESCAGVSWTRGRRDVDSSVAKEVEGNTEHDCGGAGAKQATMIRLLSLSVDLGGEQESSTSGESTTSAGGGRKGQIGGDNQRSQPVDSDQQEGVGQACFSSRSAPGSDGVDNYGPQESPSDATTNVVDCSVASCSTVCTDVSQNDTCIRVKKGKDAERESVMRDGKEALVQEDSAQSLPLLNLEDLSLPLYPTTHATDCFPLTPTSSPLSSASRFARQVVFSASRSPRVGPSFRLQGRVPPLTGARCPGPLQLCDGEVSRVESDGAAENRGQPRCPGGAQEAESASFKADSGTGVTSATAATEMQTAADGSLRLPLDFEKNSFSSEDSVLLVRPLIPPSATALAPSSRGFSCSARLAAASAAPAVGTRCERGADSSSGGTGTPLLSVTETLVGSTASHGPCRCFVPEDSVNFFVEIRSTLLTLLEDLHEACCCCHHAASKEPSERRLPCCAYHFPGDFPSSSSGMPPDARCDCICGGRARVGETQNAPASFVEGSVLAASGNMGTHCSHIGLHALSSTSAPNLASWTSAASSGGRPRQLEPLSADALAAVDSPTASSVVMNAPHLLSDSVADAEGKDLLKHTNGLSSFGEISSGHKSYPEAGRTDSESSDFSGMECGKLEGDDREGGHKTLLRAQATSTISTTASLLTPACTPTAAAGCSWVGDVLGGLSTGAGGLCSAGTGSRLQTPSNAREFGEERIEIFTSEQQGEEMLVGSGSALKMGEGLGRQVALAGKRSFGTDCADGKGEASDKGLGKSLLESGEGGGGTEDELASSVSSGATRCPPREKHGTGEGSSVATPGASPLSSLSMPSTSGSYSLSLSTSRRHHNSESYERPSPTRAGERPVVTNMLAPPSSFASGSTVVLKCGRVHQSGPRHWSCSVCPFADCVPSSGPP</sequence>
<feature type="region of interest" description="Disordered" evidence="1">
    <location>
        <begin position="542"/>
        <end position="612"/>
    </location>
</feature>
<evidence type="ECO:0000313" key="3">
    <source>
        <dbReference type="Proteomes" id="UP000221165"/>
    </source>
</evidence>
<feature type="compositionally biased region" description="Basic and acidic residues" evidence="1">
    <location>
        <begin position="1232"/>
        <end position="1243"/>
    </location>
</feature>
<evidence type="ECO:0000313" key="2">
    <source>
        <dbReference type="EMBL" id="PHJ21661.1"/>
    </source>
</evidence>
<organism evidence="2 3">
    <name type="scientific">Cystoisospora suis</name>
    <dbReference type="NCBI Taxonomy" id="483139"/>
    <lineage>
        <taxon>Eukaryota</taxon>
        <taxon>Sar</taxon>
        <taxon>Alveolata</taxon>
        <taxon>Apicomplexa</taxon>
        <taxon>Conoidasida</taxon>
        <taxon>Coccidia</taxon>
        <taxon>Eucoccidiorida</taxon>
        <taxon>Eimeriorina</taxon>
        <taxon>Sarcocystidae</taxon>
        <taxon>Cystoisospora</taxon>
    </lineage>
</organism>
<keyword evidence="3" id="KW-1185">Reference proteome</keyword>
<feature type="compositionally biased region" description="Polar residues" evidence="1">
    <location>
        <begin position="568"/>
        <end position="594"/>
    </location>
</feature>
<dbReference type="EMBL" id="MIGC01002111">
    <property type="protein sequence ID" value="PHJ21661.1"/>
    <property type="molecule type" value="Genomic_DNA"/>
</dbReference>
<feature type="compositionally biased region" description="Low complexity" evidence="1">
    <location>
        <begin position="543"/>
        <end position="557"/>
    </location>
</feature>
<dbReference type="Proteomes" id="UP000221165">
    <property type="component" value="Unassembled WGS sequence"/>
</dbReference>
<feature type="region of interest" description="Disordered" evidence="1">
    <location>
        <begin position="264"/>
        <end position="292"/>
    </location>
</feature>